<accession>A0ACC1TD22</accession>
<name>A0ACC1TD22_9APHY</name>
<dbReference type="Proteomes" id="UP001148662">
    <property type="component" value="Unassembled WGS sequence"/>
</dbReference>
<comment type="caution">
    <text evidence="1">The sequence shown here is derived from an EMBL/GenBank/DDBJ whole genome shotgun (WGS) entry which is preliminary data.</text>
</comment>
<sequence length="760" mass="86485">MDRLSNLSQELLREIASYLPKWTRRLNFMTEHVRYYGDLEFRRDTTDLKSFALCNRKCKDAANSILYEDFQVVVYSNEHARNLIASPHLHSRIRNLAWVKERNSEPFDEVEESTLLIQLLKKADRVVRLTIHHPEEFRVIVPPELSQELVFPRLETIWTARSVWPQALLSHCPSLEALHCQRQFTKEDAVAIVSNLPPNIKTLTLSIADRLTVAFLKKLATVTSLEELDIDTPAPHLDPWADDDGDGGWVAVYLGAHLVKILRPLQNLKALSLGIAVGSQGNLEEPTEDFEEEHAAASLPLAKFLPNLESIGYRSPNLSAFTPILVCATHSENYCDEVTATQEAGWIPNVELGKKGCLRSIPSPFTLTSSHLRYRTYAGAIIPPQQYAPSPCAEMARFSDLPAEILREIASHLPRVDTYRQEYTDPRYSIAFTRKRDLSTLRSFASLNKTCRDVGDAILYGGDFEVIVTSREHADHLSKYSQLHSNIRQLVWNGDGDKEEFDEYKEGRSLSLLLKRTLKIVQLRVDHTERFDFLVPSDLYDVLYDTWARAQLKTLWTGPTVSPIFLLRHCRALEVLHCERRFTKDEALDIVKRLRGTIKILRLEVEVLTPELLHKLAKTVPHLEELEIATPEPHWDPWFNGFTSPGDERVAKALAKILRPFQRLKVLSLGIHVGLWGNLEEPSDDFEECHAESSMTLAKALPNLEKISWMEVAHDTTNACGLTNEEEEEEEEEEIFDTGPVAGTVVRDAAGEPIEIQFEN</sequence>
<organism evidence="1 2">
    <name type="scientific">Phlebia brevispora</name>
    <dbReference type="NCBI Taxonomy" id="194682"/>
    <lineage>
        <taxon>Eukaryota</taxon>
        <taxon>Fungi</taxon>
        <taxon>Dikarya</taxon>
        <taxon>Basidiomycota</taxon>
        <taxon>Agaricomycotina</taxon>
        <taxon>Agaricomycetes</taxon>
        <taxon>Polyporales</taxon>
        <taxon>Meruliaceae</taxon>
        <taxon>Phlebia</taxon>
    </lineage>
</organism>
<keyword evidence="2" id="KW-1185">Reference proteome</keyword>
<gene>
    <name evidence="1" type="ORF">NM688_g825</name>
</gene>
<protein>
    <submittedName>
        <fullName evidence="1">Uncharacterized protein</fullName>
    </submittedName>
</protein>
<dbReference type="EMBL" id="JANHOG010000078">
    <property type="protein sequence ID" value="KAJ3558606.1"/>
    <property type="molecule type" value="Genomic_DNA"/>
</dbReference>
<evidence type="ECO:0000313" key="1">
    <source>
        <dbReference type="EMBL" id="KAJ3558606.1"/>
    </source>
</evidence>
<reference evidence="1" key="1">
    <citation type="submission" date="2022-07" db="EMBL/GenBank/DDBJ databases">
        <title>Genome Sequence of Phlebia brevispora.</title>
        <authorList>
            <person name="Buettner E."/>
        </authorList>
    </citation>
    <scope>NUCLEOTIDE SEQUENCE</scope>
    <source>
        <strain evidence="1">MPL23</strain>
    </source>
</reference>
<evidence type="ECO:0000313" key="2">
    <source>
        <dbReference type="Proteomes" id="UP001148662"/>
    </source>
</evidence>
<proteinExistence type="predicted"/>